<organism evidence="1 2">
    <name type="scientific">Adineta steineri</name>
    <dbReference type="NCBI Taxonomy" id="433720"/>
    <lineage>
        <taxon>Eukaryota</taxon>
        <taxon>Metazoa</taxon>
        <taxon>Spiralia</taxon>
        <taxon>Gnathifera</taxon>
        <taxon>Rotifera</taxon>
        <taxon>Eurotatoria</taxon>
        <taxon>Bdelloidea</taxon>
        <taxon>Adinetida</taxon>
        <taxon>Adinetidae</taxon>
        <taxon>Adineta</taxon>
    </lineage>
</organism>
<dbReference type="EMBL" id="CAJOAZ010025943">
    <property type="protein sequence ID" value="CAF4396934.1"/>
    <property type="molecule type" value="Genomic_DNA"/>
</dbReference>
<accession>A0A820P0J9</accession>
<proteinExistence type="predicted"/>
<reference evidence="1" key="1">
    <citation type="submission" date="2021-02" db="EMBL/GenBank/DDBJ databases">
        <authorList>
            <person name="Nowell W R."/>
        </authorList>
    </citation>
    <scope>NUCLEOTIDE SEQUENCE</scope>
</reference>
<evidence type="ECO:0000313" key="2">
    <source>
        <dbReference type="Proteomes" id="UP000663844"/>
    </source>
</evidence>
<sequence>QYSEKIAYFLQIPIELVEQEITDFILLPLRHICILNDVFQNYDLTNMIEAINFLSNQASCILCLSSNDQESISNLSLESDIQPIIVLQRTDKESWKSVSLKKFIF</sequence>
<protein>
    <submittedName>
        <fullName evidence="1">Uncharacterized protein</fullName>
    </submittedName>
</protein>
<evidence type="ECO:0000313" key="1">
    <source>
        <dbReference type="EMBL" id="CAF4396934.1"/>
    </source>
</evidence>
<comment type="caution">
    <text evidence="1">The sequence shown here is derived from an EMBL/GenBank/DDBJ whole genome shotgun (WGS) entry which is preliminary data.</text>
</comment>
<name>A0A820P0J9_9BILA</name>
<gene>
    <name evidence="1" type="ORF">OXD698_LOCUS51238</name>
</gene>
<dbReference type="Proteomes" id="UP000663844">
    <property type="component" value="Unassembled WGS sequence"/>
</dbReference>
<dbReference type="AlphaFoldDB" id="A0A820P0J9"/>
<feature type="non-terminal residue" evidence="1">
    <location>
        <position position="1"/>
    </location>
</feature>